<gene>
    <name evidence="2" type="ORF">Vretifemale_12726</name>
    <name evidence="3" type="ORF">Vretimale_10993</name>
</gene>
<dbReference type="Proteomes" id="UP000722791">
    <property type="component" value="Unassembled WGS sequence"/>
</dbReference>
<evidence type="ECO:0000313" key="2">
    <source>
        <dbReference type="EMBL" id="GIL84004.1"/>
    </source>
</evidence>
<evidence type="ECO:0000313" key="3">
    <source>
        <dbReference type="EMBL" id="GIM06739.1"/>
    </source>
</evidence>
<dbReference type="EMBL" id="BNCQ01000022">
    <property type="protein sequence ID" value="GIM06739.1"/>
    <property type="molecule type" value="Genomic_DNA"/>
</dbReference>
<feature type="region of interest" description="Disordered" evidence="1">
    <location>
        <begin position="91"/>
        <end position="199"/>
    </location>
</feature>
<dbReference type="AlphaFoldDB" id="A0A8J4CMQ0"/>
<evidence type="ECO:0008006" key="5">
    <source>
        <dbReference type="Google" id="ProtNLM"/>
    </source>
</evidence>
<dbReference type="GO" id="GO:0009966">
    <property type="term" value="P:regulation of signal transduction"/>
    <property type="evidence" value="ECO:0007669"/>
    <property type="project" value="InterPro"/>
</dbReference>
<dbReference type="OrthoDB" id="551302at2759"/>
<name>A0A8J4CMQ0_9CHLO</name>
<accession>A0A8J4CMQ0</accession>
<keyword evidence="4" id="KW-1185">Reference proteome</keyword>
<evidence type="ECO:0000256" key="1">
    <source>
        <dbReference type="SAM" id="MobiDB-lite"/>
    </source>
</evidence>
<sequence>MRKADSARKRPAVGIKWDEQNLQDNEVIKATINKTKINEPKTPYHGPLGDQHMEDVDDGMQPLELDSHPQQHPECSLRVISAGDDGACTGAASQAAAKEEAAPDLAGVAQGEAAAGEADVRSTSVAAGPSGSSDHKHAYGHGHGHHAHFQPSLVLEDVAGEPEGRSGFSSDSERRISLTGGSDGESTGEEARRKFEQRRKAHYNMRAALRRARMLLSEDEDDGERDSDGEDGPSRTATCSVDAAADADVTMSDGGKQAGGDPAAS</sequence>
<dbReference type="InterPro" id="IPR007062">
    <property type="entry name" value="PPI-2"/>
</dbReference>
<dbReference type="Pfam" id="PF04979">
    <property type="entry name" value="IPP-2"/>
    <property type="match status" value="1"/>
</dbReference>
<feature type="region of interest" description="Disordered" evidence="1">
    <location>
        <begin position="33"/>
        <end position="71"/>
    </location>
</feature>
<organism evidence="2 4">
    <name type="scientific">Volvox reticuliferus</name>
    <dbReference type="NCBI Taxonomy" id="1737510"/>
    <lineage>
        <taxon>Eukaryota</taxon>
        <taxon>Viridiplantae</taxon>
        <taxon>Chlorophyta</taxon>
        <taxon>core chlorophytes</taxon>
        <taxon>Chlorophyceae</taxon>
        <taxon>CS clade</taxon>
        <taxon>Chlamydomonadales</taxon>
        <taxon>Volvocaceae</taxon>
        <taxon>Volvox</taxon>
    </lineage>
</organism>
<feature type="compositionally biased region" description="Low complexity" evidence="1">
    <location>
        <begin position="103"/>
        <end position="117"/>
    </location>
</feature>
<feature type="compositionally biased region" description="Basic residues" evidence="1">
    <location>
        <begin position="138"/>
        <end position="148"/>
    </location>
</feature>
<dbReference type="PANTHER" id="PTHR12398">
    <property type="entry name" value="PROTEIN PHOSPHATASE INHIBITOR"/>
    <property type="match status" value="1"/>
</dbReference>
<proteinExistence type="predicted"/>
<dbReference type="GO" id="GO:0004864">
    <property type="term" value="F:protein phosphatase inhibitor activity"/>
    <property type="evidence" value="ECO:0007669"/>
    <property type="project" value="InterPro"/>
</dbReference>
<comment type="caution">
    <text evidence="2">The sequence shown here is derived from an EMBL/GenBank/DDBJ whole genome shotgun (WGS) entry which is preliminary data.</text>
</comment>
<feature type="region of interest" description="Disordered" evidence="1">
    <location>
        <begin position="214"/>
        <end position="265"/>
    </location>
</feature>
<dbReference type="EMBL" id="BNCP01000028">
    <property type="protein sequence ID" value="GIL84004.1"/>
    <property type="molecule type" value="Genomic_DNA"/>
</dbReference>
<reference evidence="2" key="1">
    <citation type="journal article" date="2021" name="Proc. Natl. Acad. Sci. U.S.A.">
        <title>Three genomes in the algal genus Volvox reveal the fate of a haploid sex-determining region after a transition to homothallism.</title>
        <authorList>
            <person name="Yamamoto K."/>
            <person name="Hamaji T."/>
            <person name="Kawai-Toyooka H."/>
            <person name="Matsuzaki R."/>
            <person name="Takahashi F."/>
            <person name="Nishimura Y."/>
            <person name="Kawachi M."/>
            <person name="Noguchi H."/>
            <person name="Minakuchi Y."/>
            <person name="Umen J.G."/>
            <person name="Toyoda A."/>
            <person name="Nozaki H."/>
        </authorList>
    </citation>
    <scope>NUCLEOTIDE SEQUENCE</scope>
    <source>
        <strain evidence="3">NIES-3785</strain>
        <strain evidence="2">NIES-3786</strain>
    </source>
</reference>
<dbReference type="Proteomes" id="UP000747110">
    <property type="component" value="Unassembled WGS sequence"/>
</dbReference>
<dbReference type="PANTHER" id="PTHR12398:SF20">
    <property type="entry name" value="PROTEIN PHOSPHATASE 1 REGULATORY INHIBITOR SUBUNIT 2"/>
    <property type="match status" value="1"/>
</dbReference>
<feature type="compositionally biased region" description="Acidic residues" evidence="1">
    <location>
        <begin position="217"/>
        <end position="231"/>
    </location>
</feature>
<evidence type="ECO:0000313" key="4">
    <source>
        <dbReference type="Proteomes" id="UP000747110"/>
    </source>
</evidence>
<protein>
    <recommendedName>
        <fullName evidence="5">Protein phosphatase inhibitor 2</fullName>
    </recommendedName>
</protein>